<keyword evidence="5" id="KW-0812">Transmembrane</keyword>
<dbReference type="SUPFAM" id="SSF48264">
    <property type="entry name" value="Cytochrome P450"/>
    <property type="match status" value="1"/>
</dbReference>
<dbReference type="InterPro" id="IPR001128">
    <property type="entry name" value="Cyt_P450"/>
</dbReference>
<dbReference type="AlphaFoldDB" id="A0A4Y2PUW7"/>
<dbReference type="Gene3D" id="1.10.630.10">
    <property type="entry name" value="Cytochrome P450"/>
    <property type="match status" value="1"/>
</dbReference>
<accession>A0A4Y2PUW7</accession>
<dbReference type="EMBL" id="BGPR01135432">
    <property type="protein sequence ID" value="GBN55665.1"/>
    <property type="molecule type" value="Genomic_DNA"/>
</dbReference>
<evidence type="ECO:0000256" key="4">
    <source>
        <dbReference type="ARBA" id="ARBA00023033"/>
    </source>
</evidence>
<keyword evidence="5" id="KW-0472">Membrane</keyword>
<keyword evidence="2" id="KW-0479">Metal-binding</keyword>
<evidence type="ECO:0008006" key="9">
    <source>
        <dbReference type="Google" id="ProtNLM"/>
    </source>
</evidence>
<dbReference type="Proteomes" id="UP000499080">
    <property type="component" value="Unassembled WGS sequence"/>
</dbReference>
<keyword evidence="4" id="KW-0560">Oxidoreductase</keyword>
<evidence type="ECO:0000256" key="1">
    <source>
        <dbReference type="ARBA" id="ARBA00010617"/>
    </source>
</evidence>
<dbReference type="GO" id="GO:0004497">
    <property type="term" value="F:monooxygenase activity"/>
    <property type="evidence" value="ECO:0007669"/>
    <property type="project" value="UniProtKB-KW"/>
</dbReference>
<evidence type="ECO:0000313" key="7">
    <source>
        <dbReference type="EMBL" id="GBN55685.1"/>
    </source>
</evidence>
<comment type="caution">
    <text evidence="7">The sequence shown here is derived from an EMBL/GenBank/DDBJ whole genome shotgun (WGS) entry which is preliminary data.</text>
</comment>
<feature type="transmembrane region" description="Helical" evidence="5">
    <location>
        <begin position="6"/>
        <end position="34"/>
    </location>
</feature>
<keyword evidence="3" id="KW-0408">Iron</keyword>
<dbReference type="InterPro" id="IPR050182">
    <property type="entry name" value="Cytochrome_P450_fam2"/>
</dbReference>
<keyword evidence="5" id="KW-1133">Transmembrane helix</keyword>
<dbReference type="GO" id="GO:0020037">
    <property type="term" value="F:heme binding"/>
    <property type="evidence" value="ECO:0007669"/>
    <property type="project" value="InterPro"/>
</dbReference>
<reference evidence="7 8" key="1">
    <citation type="journal article" date="2019" name="Sci. Rep.">
        <title>Orb-weaving spider Araneus ventricosus genome elucidates the spidroin gene catalogue.</title>
        <authorList>
            <person name="Kono N."/>
            <person name="Nakamura H."/>
            <person name="Ohtoshi R."/>
            <person name="Moran D.A.P."/>
            <person name="Shinohara A."/>
            <person name="Yoshida Y."/>
            <person name="Fujiwara M."/>
            <person name="Mori M."/>
            <person name="Tomita M."/>
            <person name="Arakawa K."/>
        </authorList>
    </citation>
    <scope>NUCLEOTIDE SEQUENCE [LARGE SCALE GENOMIC DNA]</scope>
</reference>
<evidence type="ECO:0000256" key="3">
    <source>
        <dbReference type="ARBA" id="ARBA00023004"/>
    </source>
</evidence>
<dbReference type="InterPro" id="IPR036396">
    <property type="entry name" value="Cyt_P450_sf"/>
</dbReference>
<evidence type="ECO:0000313" key="6">
    <source>
        <dbReference type="EMBL" id="GBN55665.1"/>
    </source>
</evidence>
<dbReference type="EMBL" id="BGPR01135447">
    <property type="protein sequence ID" value="GBN55685.1"/>
    <property type="molecule type" value="Genomic_DNA"/>
</dbReference>
<evidence type="ECO:0000313" key="8">
    <source>
        <dbReference type="Proteomes" id="UP000499080"/>
    </source>
</evidence>
<dbReference type="PANTHER" id="PTHR24300">
    <property type="entry name" value="CYTOCHROME P450 508A4-RELATED"/>
    <property type="match status" value="1"/>
</dbReference>
<dbReference type="Pfam" id="PF00067">
    <property type="entry name" value="p450"/>
    <property type="match status" value="1"/>
</dbReference>
<sequence>MQANLISSIFATVAPASFATALAFLLITVVYFFVRNRDLPPGPVGLPYFGYWPFLTDANCTSKLESFKKKYGDIFSFTSTGRLFINLGSFKAVREACVTKSEYFGNRVAGYNVVNRLFKDGKKFFSNIV</sequence>
<gene>
    <name evidence="7" type="ORF">AVEN_216506_1</name>
    <name evidence="6" type="ORF">AVEN_78720_1</name>
</gene>
<dbReference type="GO" id="GO:0016705">
    <property type="term" value="F:oxidoreductase activity, acting on paired donors, with incorporation or reduction of molecular oxygen"/>
    <property type="evidence" value="ECO:0007669"/>
    <property type="project" value="InterPro"/>
</dbReference>
<name>A0A4Y2PUW7_ARAVE</name>
<proteinExistence type="inferred from homology"/>
<dbReference type="OrthoDB" id="6430518at2759"/>
<evidence type="ECO:0000256" key="2">
    <source>
        <dbReference type="ARBA" id="ARBA00022723"/>
    </source>
</evidence>
<protein>
    <recommendedName>
        <fullName evidence="9">Cytochrome P450 18a1</fullName>
    </recommendedName>
</protein>
<dbReference type="GO" id="GO:0005506">
    <property type="term" value="F:iron ion binding"/>
    <property type="evidence" value="ECO:0007669"/>
    <property type="project" value="InterPro"/>
</dbReference>
<comment type="similarity">
    <text evidence="1">Belongs to the cytochrome P450 family.</text>
</comment>
<keyword evidence="8" id="KW-1185">Reference proteome</keyword>
<keyword evidence="4" id="KW-0503">Monooxygenase</keyword>
<organism evidence="7 8">
    <name type="scientific">Araneus ventricosus</name>
    <name type="common">Orbweaver spider</name>
    <name type="synonym">Epeira ventricosa</name>
    <dbReference type="NCBI Taxonomy" id="182803"/>
    <lineage>
        <taxon>Eukaryota</taxon>
        <taxon>Metazoa</taxon>
        <taxon>Ecdysozoa</taxon>
        <taxon>Arthropoda</taxon>
        <taxon>Chelicerata</taxon>
        <taxon>Arachnida</taxon>
        <taxon>Araneae</taxon>
        <taxon>Araneomorphae</taxon>
        <taxon>Entelegynae</taxon>
        <taxon>Araneoidea</taxon>
        <taxon>Araneidae</taxon>
        <taxon>Araneus</taxon>
    </lineage>
</organism>
<evidence type="ECO:0000256" key="5">
    <source>
        <dbReference type="SAM" id="Phobius"/>
    </source>
</evidence>